<dbReference type="Proteomes" id="UP000800092">
    <property type="component" value="Unassembled WGS sequence"/>
</dbReference>
<reference evidence="1" key="1">
    <citation type="journal article" date="2020" name="Stud. Mycol.">
        <title>101 Dothideomycetes genomes: a test case for predicting lifestyles and emergence of pathogens.</title>
        <authorList>
            <person name="Haridas S."/>
            <person name="Albert R."/>
            <person name="Binder M."/>
            <person name="Bloem J."/>
            <person name="Labutti K."/>
            <person name="Salamov A."/>
            <person name="Andreopoulos B."/>
            <person name="Baker S."/>
            <person name="Barry K."/>
            <person name="Bills G."/>
            <person name="Bluhm B."/>
            <person name="Cannon C."/>
            <person name="Castanera R."/>
            <person name="Culley D."/>
            <person name="Daum C."/>
            <person name="Ezra D."/>
            <person name="Gonzalez J."/>
            <person name="Henrissat B."/>
            <person name="Kuo A."/>
            <person name="Liang C."/>
            <person name="Lipzen A."/>
            <person name="Lutzoni F."/>
            <person name="Magnuson J."/>
            <person name="Mondo S."/>
            <person name="Nolan M."/>
            <person name="Ohm R."/>
            <person name="Pangilinan J."/>
            <person name="Park H.-J."/>
            <person name="Ramirez L."/>
            <person name="Alfaro M."/>
            <person name="Sun H."/>
            <person name="Tritt A."/>
            <person name="Yoshinaga Y."/>
            <person name="Zwiers L.-H."/>
            <person name="Turgeon B."/>
            <person name="Goodwin S."/>
            <person name="Spatafora J."/>
            <person name="Crous P."/>
            <person name="Grigoriev I."/>
        </authorList>
    </citation>
    <scope>NUCLEOTIDE SEQUENCE</scope>
    <source>
        <strain evidence="1">Tuck. ex Michener</strain>
    </source>
</reference>
<name>A0A6A6H2I1_VIRVR</name>
<dbReference type="EMBL" id="ML991818">
    <property type="protein sequence ID" value="KAF2232192.1"/>
    <property type="molecule type" value="Genomic_DNA"/>
</dbReference>
<keyword evidence="2" id="KW-1185">Reference proteome</keyword>
<accession>A0A6A6H2I1</accession>
<evidence type="ECO:0000313" key="2">
    <source>
        <dbReference type="Proteomes" id="UP000800092"/>
    </source>
</evidence>
<dbReference type="AlphaFoldDB" id="A0A6A6H2I1"/>
<proteinExistence type="predicted"/>
<evidence type="ECO:0000313" key="1">
    <source>
        <dbReference type="EMBL" id="KAF2232192.1"/>
    </source>
</evidence>
<sequence>NETFLNLAFHLVYTVGYLNKCIATRLVEDLYRDESSAQRCEAYLEGKVSPFYLCLRTASLCT</sequence>
<gene>
    <name evidence="1" type="ORF">EV356DRAFT_568973</name>
</gene>
<organism evidence="1 2">
    <name type="scientific">Viridothelium virens</name>
    <name type="common">Speckled blister lichen</name>
    <name type="synonym">Trypethelium virens</name>
    <dbReference type="NCBI Taxonomy" id="1048519"/>
    <lineage>
        <taxon>Eukaryota</taxon>
        <taxon>Fungi</taxon>
        <taxon>Dikarya</taxon>
        <taxon>Ascomycota</taxon>
        <taxon>Pezizomycotina</taxon>
        <taxon>Dothideomycetes</taxon>
        <taxon>Dothideomycetes incertae sedis</taxon>
        <taxon>Trypetheliales</taxon>
        <taxon>Trypetheliaceae</taxon>
        <taxon>Viridothelium</taxon>
    </lineage>
</organism>
<feature type="non-terminal residue" evidence="1">
    <location>
        <position position="1"/>
    </location>
</feature>
<protein>
    <submittedName>
        <fullName evidence="1">Uncharacterized protein</fullName>
    </submittedName>
</protein>